<dbReference type="EC" id="2.7.8.5" evidence="2"/>
<feature type="compositionally biased region" description="Basic residues" evidence="1">
    <location>
        <begin position="148"/>
        <end position="162"/>
    </location>
</feature>
<reference evidence="2" key="1">
    <citation type="submission" date="2020-02" db="EMBL/GenBank/DDBJ databases">
        <authorList>
            <person name="Meier V. D."/>
        </authorList>
    </citation>
    <scope>NUCLEOTIDE SEQUENCE</scope>
    <source>
        <strain evidence="2">AVDCRST_MAG13</strain>
    </source>
</reference>
<name>A0A6J4RZ91_9ACTN</name>
<evidence type="ECO:0000256" key="1">
    <source>
        <dbReference type="SAM" id="MobiDB-lite"/>
    </source>
</evidence>
<accession>A0A6J4RZ91</accession>
<evidence type="ECO:0000313" key="2">
    <source>
        <dbReference type="EMBL" id="CAA9480837.1"/>
    </source>
</evidence>
<dbReference type="EMBL" id="CADCVO010000177">
    <property type="protein sequence ID" value="CAA9480837.1"/>
    <property type="molecule type" value="Genomic_DNA"/>
</dbReference>
<feature type="region of interest" description="Disordered" evidence="1">
    <location>
        <begin position="1"/>
        <end position="202"/>
    </location>
</feature>
<feature type="compositionally biased region" description="Low complexity" evidence="1">
    <location>
        <begin position="121"/>
        <end position="141"/>
    </location>
</feature>
<keyword evidence="2" id="KW-0808">Transferase</keyword>
<feature type="compositionally biased region" description="Gly residues" evidence="1">
    <location>
        <begin position="106"/>
        <end position="115"/>
    </location>
</feature>
<feature type="non-terminal residue" evidence="2">
    <location>
        <position position="1"/>
    </location>
</feature>
<feature type="compositionally biased region" description="Basic residues" evidence="1">
    <location>
        <begin position="71"/>
        <end position="80"/>
    </location>
</feature>
<proteinExistence type="predicted"/>
<protein>
    <submittedName>
        <fullName evidence="2">CDP-diacylglycerol--glycerol-3-phosphate 3-phosphatidyltransferase</fullName>
        <ecNumber evidence="2">2.7.8.5</ecNumber>
    </submittedName>
</protein>
<organism evidence="2">
    <name type="scientific">uncultured Solirubrobacteraceae bacterium</name>
    <dbReference type="NCBI Taxonomy" id="1162706"/>
    <lineage>
        <taxon>Bacteria</taxon>
        <taxon>Bacillati</taxon>
        <taxon>Actinomycetota</taxon>
        <taxon>Thermoleophilia</taxon>
        <taxon>Solirubrobacterales</taxon>
        <taxon>Solirubrobacteraceae</taxon>
        <taxon>environmental samples</taxon>
    </lineage>
</organism>
<sequence length="202" mass="21268">GEFRSPRPGGGGGRARHARHPAQPHHHGPALRRAGHRVADPERPARPRLLDVRGRRRVGRGGRLAGAGARRPLRPRRHPRPGGGQAAAGVRLRHPGRDRRAAGLAGDPGGVPGPGDRGRHPGAVGAGAAAEDPAAARVQAQHRCADRARRHRAAARGLRLARGRAADGAGLDDGRHHAVLRRRLRRRGPAPAAGPRRRGGPL</sequence>
<feature type="compositionally biased region" description="Basic residues" evidence="1">
    <location>
        <begin position="177"/>
        <end position="188"/>
    </location>
</feature>
<feature type="non-terminal residue" evidence="2">
    <location>
        <position position="202"/>
    </location>
</feature>
<dbReference type="AlphaFoldDB" id="A0A6J4RZ91"/>
<gene>
    <name evidence="2" type="ORF">AVDCRST_MAG13-1157</name>
</gene>
<feature type="compositionally biased region" description="Basic and acidic residues" evidence="1">
    <location>
        <begin position="37"/>
        <end position="53"/>
    </location>
</feature>
<feature type="compositionally biased region" description="Basic residues" evidence="1">
    <location>
        <begin position="14"/>
        <end position="36"/>
    </location>
</feature>
<dbReference type="GO" id="GO:0008444">
    <property type="term" value="F:CDP-diacylglycerol-glycerol-3-phosphate 3-phosphatidyltransferase activity"/>
    <property type="evidence" value="ECO:0007669"/>
    <property type="project" value="UniProtKB-EC"/>
</dbReference>